<evidence type="ECO:0000259" key="2">
    <source>
        <dbReference type="Pfam" id="PF00156"/>
    </source>
</evidence>
<evidence type="ECO:0000313" key="3">
    <source>
        <dbReference type="EMBL" id="ACQ79503.1"/>
    </source>
</evidence>
<dbReference type="CDD" id="cd06223">
    <property type="entry name" value="PRTases_typeI"/>
    <property type="match status" value="1"/>
</dbReference>
<evidence type="ECO:0000256" key="1">
    <source>
        <dbReference type="ARBA" id="ARBA00008007"/>
    </source>
</evidence>
<dbReference type="AlphaFoldDB" id="C5C1N5"/>
<dbReference type="SUPFAM" id="SSF53271">
    <property type="entry name" value="PRTase-like"/>
    <property type="match status" value="1"/>
</dbReference>
<dbReference type="InterPro" id="IPR000836">
    <property type="entry name" value="PRTase_dom"/>
</dbReference>
<comment type="similarity">
    <text evidence="1">Belongs to the ComF/GntX family.</text>
</comment>
<dbReference type="Gene3D" id="3.40.50.2020">
    <property type="match status" value="1"/>
</dbReference>
<dbReference type="HOGENOM" id="CLU_054549_3_1_11"/>
<dbReference type="STRING" id="471853.Bcav_1243"/>
<proteinExistence type="inferred from homology"/>
<dbReference type="InterPro" id="IPR029057">
    <property type="entry name" value="PRTase-like"/>
</dbReference>
<name>C5C1N5_BEUC1</name>
<evidence type="ECO:0000313" key="4">
    <source>
        <dbReference type="Proteomes" id="UP000007962"/>
    </source>
</evidence>
<feature type="domain" description="Phosphoribosyltransferase" evidence="2">
    <location>
        <begin position="137"/>
        <end position="241"/>
    </location>
</feature>
<dbReference type="Proteomes" id="UP000007962">
    <property type="component" value="Chromosome"/>
</dbReference>
<reference evidence="3 4" key="1">
    <citation type="journal article" date="2009" name="Stand. Genomic Sci.">
        <title>Complete genome sequence of Beutenbergia cavernae type strain (HKI 0122).</title>
        <authorList>
            <person name="Land M."/>
            <person name="Pukall R."/>
            <person name="Abt B."/>
            <person name="Goker M."/>
            <person name="Rohde M."/>
            <person name="Glavina Del Rio T."/>
            <person name="Tice H."/>
            <person name="Copeland A."/>
            <person name="Cheng J.F."/>
            <person name="Lucas S."/>
            <person name="Chen F."/>
            <person name="Nolan M."/>
            <person name="Bruce D."/>
            <person name="Goodwin L."/>
            <person name="Pitluck S."/>
            <person name="Ivanova N."/>
            <person name="Mavromatis K."/>
            <person name="Ovchinnikova G."/>
            <person name="Pati A."/>
            <person name="Chen A."/>
            <person name="Palaniappan K."/>
            <person name="Hauser L."/>
            <person name="Chang Y.J."/>
            <person name="Jefferies C.C."/>
            <person name="Saunders E."/>
            <person name="Brettin T."/>
            <person name="Detter J.C."/>
            <person name="Han C."/>
            <person name="Chain P."/>
            <person name="Bristow J."/>
            <person name="Eisen J.A."/>
            <person name="Markowitz V."/>
            <person name="Hugenholtz P."/>
            <person name="Kyrpides N.C."/>
            <person name="Klenk H.P."/>
            <person name="Lapidus A."/>
        </authorList>
    </citation>
    <scope>NUCLEOTIDE SEQUENCE [LARGE SCALE GENOMIC DNA]</scope>
    <source>
        <strain evidence="4">ATCC BAA-8 / DSM 12333 / NBRC 16432</strain>
    </source>
</reference>
<dbReference type="PANTHER" id="PTHR47505">
    <property type="entry name" value="DNA UTILIZATION PROTEIN YHGH"/>
    <property type="match status" value="1"/>
</dbReference>
<dbReference type="PANTHER" id="PTHR47505:SF1">
    <property type="entry name" value="DNA UTILIZATION PROTEIN YHGH"/>
    <property type="match status" value="1"/>
</dbReference>
<dbReference type="EMBL" id="CP001618">
    <property type="protein sequence ID" value="ACQ79503.1"/>
    <property type="molecule type" value="Genomic_DNA"/>
</dbReference>
<gene>
    <name evidence="3" type="ordered locus">Bcav_1243</name>
</gene>
<keyword evidence="4" id="KW-1185">Reference proteome</keyword>
<sequence>MARVSDGESLRAVRAAATATARAAARVVVPVECPVCGQPDERLCPGCRAVLDGPLRRRDGGAPAIDGAWPVWALGPYEGGLRAVVLAWKTAGRADLGSELREAMVAAGAAWARAGPASLEAPVWVVPAPSSRARRRRGRPPVADLADGLAEGIAHAGRATRVVEVLRRTGGGQAGRGARARGSAARAGTRLAALPPPGTACVLVDDVLTTGATLAASRDVLCSGGARVLGAVVLAAASSAGGASRGLPPASVR</sequence>
<organism evidence="3 4">
    <name type="scientific">Beutenbergia cavernae (strain ATCC BAA-8 / DSM 12333 / CCUG 43141 / JCM 11478 / NBRC 16432 / NCIMB 13614 / HKI 0122)</name>
    <dbReference type="NCBI Taxonomy" id="471853"/>
    <lineage>
        <taxon>Bacteria</taxon>
        <taxon>Bacillati</taxon>
        <taxon>Actinomycetota</taxon>
        <taxon>Actinomycetes</taxon>
        <taxon>Micrococcales</taxon>
        <taxon>Beutenbergiaceae</taxon>
        <taxon>Beutenbergia</taxon>
    </lineage>
</organism>
<dbReference type="KEGG" id="bcv:Bcav_1243"/>
<dbReference type="InterPro" id="IPR051910">
    <property type="entry name" value="ComF/GntX_DNA_util-trans"/>
</dbReference>
<dbReference type="Pfam" id="PF00156">
    <property type="entry name" value="Pribosyltran"/>
    <property type="match status" value="1"/>
</dbReference>
<accession>C5C1N5</accession>
<dbReference type="eggNOG" id="COG1040">
    <property type="taxonomic scope" value="Bacteria"/>
</dbReference>
<protein>
    <recommendedName>
        <fullName evidence="2">Phosphoribosyltransferase domain-containing protein</fullName>
    </recommendedName>
</protein>